<evidence type="ECO:0000313" key="2">
    <source>
        <dbReference type="EMBL" id="KYM86765.1"/>
    </source>
</evidence>
<accession>A0A195BN62</accession>
<keyword evidence="3" id="KW-1185">Reference proteome</keyword>
<evidence type="ECO:0000256" key="1">
    <source>
        <dbReference type="SAM" id="MobiDB-lite"/>
    </source>
</evidence>
<protein>
    <submittedName>
        <fullName evidence="2">Uncharacterized protein</fullName>
    </submittedName>
</protein>
<feature type="compositionally biased region" description="Basic and acidic residues" evidence="1">
    <location>
        <begin position="1"/>
        <end position="28"/>
    </location>
</feature>
<evidence type="ECO:0000313" key="3">
    <source>
        <dbReference type="Proteomes" id="UP000078540"/>
    </source>
</evidence>
<gene>
    <name evidence="2" type="ORF">ALC53_03915</name>
</gene>
<sequence>QGDPVRKREAHASSEERLTGKREKEGRRNQCWCKKPRDHGRMIGPLRYEQSGSSIGIQMSRRSVGRGQWNWEKLPDTSRILGNPASCRNTRADECSRMCTVVSGTIYLALKALSFLMSSV</sequence>
<dbReference type="AlphaFoldDB" id="A0A195BN62"/>
<dbReference type="Proteomes" id="UP000078540">
    <property type="component" value="Unassembled WGS sequence"/>
</dbReference>
<reference evidence="2 3" key="1">
    <citation type="submission" date="2015-09" db="EMBL/GenBank/DDBJ databases">
        <title>Atta colombica WGS genome.</title>
        <authorList>
            <person name="Nygaard S."/>
            <person name="Hu H."/>
            <person name="Boomsma J."/>
            <person name="Zhang G."/>
        </authorList>
    </citation>
    <scope>NUCLEOTIDE SEQUENCE [LARGE SCALE GENOMIC DNA]</scope>
    <source>
        <strain evidence="2">Treedump-2</strain>
        <tissue evidence="2">Whole body</tissue>
    </source>
</reference>
<name>A0A195BN62_9HYME</name>
<feature type="non-terminal residue" evidence="2">
    <location>
        <position position="1"/>
    </location>
</feature>
<organism evidence="2 3">
    <name type="scientific">Atta colombica</name>
    <dbReference type="NCBI Taxonomy" id="520822"/>
    <lineage>
        <taxon>Eukaryota</taxon>
        <taxon>Metazoa</taxon>
        <taxon>Ecdysozoa</taxon>
        <taxon>Arthropoda</taxon>
        <taxon>Hexapoda</taxon>
        <taxon>Insecta</taxon>
        <taxon>Pterygota</taxon>
        <taxon>Neoptera</taxon>
        <taxon>Endopterygota</taxon>
        <taxon>Hymenoptera</taxon>
        <taxon>Apocrita</taxon>
        <taxon>Aculeata</taxon>
        <taxon>Formicoidea</taxon>
        <taxon>Formicidae</taxon>
        <taxon>Myrmicinae</taxon>
        <taxon>Atta</taxon>
    </lineage>
</organism>
<dbReference type="EMBL" id="KQ976439">
    <property type="protein sequence ID" value="KYM86765.1"/>
    <property type="molecule type" value="Genomic_DNA"/>
</dbReference>
<proteinExistence type="predicted"/>
<feature type="region of interest" description="Disordered" evidence="1">
    <location>
        <begin position="1"/>
        <end position="38"/>
    </location>
</feature>